<dbReference type="InterPro" id="IPR027417">
    <property type="entry name" value="P-loop_NTPase"/>
</dbReference>
<protein>
    <recommendedName>
        <fullName evidence="4">Terminase large subunit</fullName>
    </recommendedName>
</protein>
<proteinExistence type="predicted"/>
<organism evidence="2 3">
    <name type="scientific">Shinella pollutisoli</name>
    <dbReference type="NCBI Taxonomy" id="2250594"/>
    <lineage>
        <taxon>Bacteria</taxon>
        <taxon>Pseudomonadati</taxon>
        <taxon>Pseudomonadota</taxon>
        <taxon>Alphaproteobacteria</taxon>
        <taxon>Hyphomicrobiales</taxon>
        <taxon>Rhizobiaceae</taxon>
        <taxon>Shinella</taxon>
    </lineage>
</organism>
<feature type="compositionally biased region" description="Basic residues" evidence="1">
    <location>
        <begin position="507"/>
        <end position="517"/>
    </location>
</feature>
<evidence type="ECO:0000256" key="1">
    <source>
        <dbReference type="SAM" id="MobiDB-lite"/>
    </source>
</evidence>
<keyword evidence="3" id="KW-1185">Reference proteome</keyword>
<accession>A0ABV7DJ00</accession>
<comment type="caution">
    <text evidence="2">The sequence shown here is derived from an EMBL/GenBank/DDBJ whole genome shotgun (WGS) entry which is preliminary data.</text>
</comment>
<sequence>MAEQLYQHLAGLSRAELTERLKDPHWRIRNLYYIKDKQGKTVLFKPNEVQEKFIAELWYRNVVPKARQRGFSTVVQLMMLDACLFNQDTTAAIIAQDQVTASKIMREKIEFAYERLPDFLRRLIPLTKDNVTEKVFSNGSSITVSTSARGTTLSWLHVSEFGVICFQSPLKADEIITGALPAAEAGITVIESTAKGRDGEYYKIVQTAKANAEAGKKLTKAEYKLHFASWWDADEYELDPEGVIITAKDHQYFDEKEREIGRPLPARKRAWYVSTRDNTFGGDEEKMWSEYPTTLDEAFKVSTEGVYLAKQLTTARQQSRIGRFPYRPGIPVNTFWDLGVDDDIAIWFHQTVGAMDHFIDYFECSNEAYDFVVRAMQAKGYIWGRHYLPHDGDQRRPGQISLQTPRDMLEGLGLSQIVIVPRTADLVAIGIQELRADFATYCFDEEKCSPGLVHLENYRKAWNQGMGVWSEYPAKNGHQHAADAIRQKAQASDMVRRHALSTGSTVPRRRNRSGMAV</sequence>
<evidence type="ECO:0000313" key="3">
    <source>
        <dbReference type="Proteomes" id="UP001595377"/>
    </source>
</evidence>
<name>A0ABV7DJ00_9HYPH</name>
<dbReference type="EMBL" id="JBHRSP010000029">
    <property type="protein sequence ID" value="MFC3074937.1"/>
    <property type="molecule type" value="Genomic_DNA"/>
</dbReference>
<gene>
    <name evidence="2" type="ORF">ACFOHH_17640</name>
</gene>
<reference evidence="3" key="1">
    <citation type="journal article" date="2019" name="Int. J. Syst. Evol. Microbiol.">
        <title>The Global Catalogue of Microorganisms (GCM) 10K type strain sequencing project: providing services to taxonomists for standard genome sequencing and annotation.</title>
        <authorList>
            <consortium name="The Broad Institute Genomics Platform"/>
            <consortium name="The Broad Institute Genome Sequencing Center for Infectious Disease"/>
            <person name="Wu L."/>
            <person name="Ma J."/>
        </authorList>
    </citation>
    <scope>NUCLEOTIDE SEQUENCE [LARGE SCALE GENOMIC DNA]</scope>
    <source>
        <strain evidence="3">KCTC 52677</strain>
    </source>
</reference>
<evidence type="ECO:0008006" key="4">
    <source>
        <dbReference type="Google" id="ProtNLM"/>
    </source>
</evidence>
<dbReference type="Proteomes" id="UP001595377">
    <property type="component" value="Unassembled WGS sequence"/>
</dbReference>
<dbReference type="RefSeq" id="WP_257315602.1">
    <property type="nucleotide sequence ID" value="NZ_JANFDG010000013.1"/>
</dbReference>
<dbReference type="Gene3D" id="3.40.50.300">
    <property type="entry name" value="P-loop containing nucleotide triphosphate hydrolases"/>
    <property type="match status" value="1"/>
</dbReference>
<evidence type="ECO:0000313" key="2">
    <source>
        <dbReference type="EMBL" id="MFC3074937.1"/>
    </source>
</evidence>
<feature type="region of interest" description="Disordered" evidence="1">
    <location>
        <begin position="497"/>
        <end position="517"/>
    </location>
</feature>